<gene>
    <name evidence="2" type="ORF">HC031_25875</name>
</gene>
<organism evidence="2 3">
    <name type="scientific">Planosporangium thailandense</name>
    <dbReference type="NCBI Taxonomy" id="765197"/>
    <lineage>
        <taxon>Bacteria</taxon>
        <taxon>Bacillati</taxon>
        <taxon>Actinomycetota</taxon>
        <taxon>Actinomycetes</taxon>
        <taxon>Micromonosporales</taxon>
        <taxon>Micromonosporaceae</taxon>
        <taxon>Planosporangium</taxon>
    </lineage>
</organism>
<dbReference type="InterPro" id="IPR045057">
    <property type="entry name" value="Gcn5-rel_NAT"/>
</dbReference>
<name>A0ABX0Y6D8_9ACTN</name>
<feature type="domain" description="N-acetyltransferase" evidence="1">
    <location>
        <begin position="6"/>
        <end position="95"/>
    </location>
</feature>
<protein>
    <submittedName>
        <fullName evidence="2">N-acetyltransferase</fullName>
    </submittedName>
</protein>
<dbReference type="PANTHER" id="PTHR31435:SF10">
    <property type="entry name" value="BSR4717 PROTEIN"/>
    <property type="match status" value="1"/>
</dbReference>
<dbReference type="EMBL" id="JAATVY010000026">
    <property type="protein sequence ID" value="NJC73120.1"/>
    <property type="molecule type" value="Genomic_DNA"/>
</dbReference>
<evidence type="ECO:0000313" key="3">
    <source>
        <dbReference type="Proteomes" id="UP000722989"/>
    </source>
</evidence>
<evidence type="ECO:0000313" key="2">
    <source>
        <dbReference type="EMBL" id="NJC73120.1"/>
    </source>
</evidence>
<evidence type="ECO:0000259" key="1">
    <source>
        <dbReference type="PROSITE" id="PS51729"/>
    </source>
</evidence>
<dbReference type="InterPro" id="IPR031165">
    <property type="entry name" value="GNAT_YJDJ"/>
</dbReference>
<dbReference type="PROSITE" id="PS51729">
    <property type="entry name" value="GNAT_YJDJ"/>
    <property type="match status" value="1"/>
</dbReference>
<dbReference type="Pfam" id="PF14542">
    <property type="entry name" value="Acetyltransf_CG"/>
    <property type="match status" value="1"/>
</dbReference>
<dbReference type="SUPFAM" id="SSF55729">
    <property type="entry name" value="Acyl-CoA N-acyltransferases (Nat)"/>
    <property type="match status" value="1"/>
</dbReference>
<reference evidence="2 3" key="1">
    <citation type="submission" date="2020-03" db="EMBL/GenBank/DDBJ databases">
        <title>WGS of the type strain of Planosporangium spp.</title>
        <authorList>
            <person name="Thawai C."/>
        </authorList>
    </citation>
    <scope>NUCLEOTIDE SEQUENCE [LARGE SCALE GENOMIC DNA]</scope>
    <source>
        <strain evidence="2 3">TBRC 5610</strain>
    </source>
</reference>
<dbReference type="Proteomes" id="UP000722989">
    <property type="component" value="Unassembled WGS sequence"/>
</dbReference>
<dbReference type="RefSeq" id="WP_167928032.1">
    <property type="nucleotide sequence ID" value="NZ_JAATVY010000026.1"/>
</dbReference>
<dbReference type="Gene3D" id="3.40.630.30">
    <property type="match status" value="1"/>
</dbReference>
<accession>A0ABX0Y6D8</accession>
<sequence length="102" mass="11123">MPIQVTDVPERERFEARDSDADDALAGFLTYQVTGAVIAVTHLDVSPGYDGSGVDDALARAAMDDARARRRTVVPIGPFLVDWVARHPEYRSIVAPGTKKIK</sequence>
<dbReference type="InterPro" id="IPR016181">
    <property type="entry name" value="Acyl_CoA_acyltransferase"/>
</dbReference>
<dbReference type="PANTHER" id="PTHR31435">
    <property type="entry name" value="PROTEIN NATD1"/>
    <property type="match status" value="1"/>
</dbReference>
<keyword evidence="3" id="KW-1185">Reference proteome</keyword>
<proteinExistence type="predicted"/>
<comment type="caution">
    <text evidence="2">The sequence shown here is derived from an EMBL/GenBank/DDBJ whole genome shotgun (WGS) entry which is preliminary data.</text>
</comment>